<dbReference type="InterPro" id="IPR036271">
    <property type="entry name" value="Tet_transcr_reg_TetR-rel_C_sf"/>
</dbReference>
<protein>
    <submittedName>
        <fullName evidence="5">Regulatory protein TetR</fullName>
    </submittedName>
</protein>
<dbReference type="PANTHER" id="PTHR30328">
    <property type="entry name" value="TRANSCRIPTIONAL REPRESSOR"/>
    <property type="match status" value="1"/>
</dbReference>
<keyword evidence="6" id="KW-1185">Reference proteome</keyword>
<evidence type="ECO:0000313" key="5">
    <source>
        <dbReference type="EMBL" id="ADZ90135.1"/>
    </source>
</evidence>
<evidence type="ECO:0000313" key="6">
    <source>
        <dbReference type="Proteomes" id="UP000001062"/>
    </source>
</evidence>
<evidence type="ECO:0000256" key="2">
    <source>
        <dbReference type="PROSITE-ProRule" id="PRU00335"/>
    </source>
</evidence>
<feature type="domain" description="HTH tetR-type" evidence="4">
    <location>
        <begin position="23"/>
        <end position="83"/>
    </location>
</feature>
<dbReference type="SUPFAM" id="SSF48498">
    <property type="entry name" value="Tetracyclin repressor-like, C-terminal domain"/>
    <property type="match status" value="1"/>
</dbReference>
<dbReference type="Gene3D" id="1.10.357.10">
    <property type="entry name" value="Tetracycline Repressor, domain 2"/>
    <property type="match status" value="1"/>
</dbReference>
<evidence type="ECO:0000256" key="3">
    <source>
        <dbReference type="SAM" id="MobiDB-lite"/>
    </source>
</evidence>
<dbReference type="SUPFAM" id="SSF46689">
    <property type="entry name" value="Homeodomain-like"/>
    <property type="match status" value="1"/>
</dbReference>
<evidence type="ECO:0000256" key="1">
    <source>
        <dbReference type="ARBA" id="ARBA00023125"/>
    </source>
</evidence>
<dbReference type="STRING" id="717774.Marme_0857"/>
<keyword evidence="1 2" id="KW-0238">DNA-binding</keyword>
<organism evidence="5 6">
    <name type="scientific">Marinomonas mediterranea (strain ATCC 700492 / JCM 21426 / NBRC 103028 / MMB-1)</name>
    <dbReference type="NCBI Taxonomy" id="717774"/>
    <lineage>
        <taxon>Bacteria</taxon>
        <taxon>Pseudomonadati</taxon>
        <taxon>Pseudomonadota</taxon>
        <taxon>Gammaproteobacteria</taxon>
        <taxon>Oceanospirillales</taxon>
        <taxon>Oceanospirillaceae</taxon>
        <taxon>Marinomonas</taxon>
    </lineage>
</organism>
<proteinExistence type="predicted"/>
<dbReference type="HOGENOM" id="CLU_069356_1_3_6"/>
<dbReference type="InterPro" id="IPR001647">
    <property type="entry name" value="HTH_TetR"/>
</dbReference>
<dbReference type="Pfam" id="PF00440">
    <property type="entry name" value="TetR_N"/>
    <property type="match status" value="1"/>
</dbReference>
<dbReference type="AlphaFoldDB" id="F2K382"/>
<dbReference type="PANTHER" id="PTHR30328:SF54">
    <property type="entry name" value="HTH-TYPE TRANSCRIPTIONAL REPRESSOR SCO4008"/>
    <property type="match status" value="1"/>
</dbReference>
<feature type="region of interest" description="Disordered" evidence="3">
    <location>
        <begin position="1"/>
        <end position="20"/>
    </location>
</feature>
<dbReference type="EMBL" id="CP002583">
    <property type="protein sequence ID" value="ADZ90135.1"/>
    <property type="molecule type" value="Genomic_DNA"/>
</dbReference>
<evidence type="ECO:0000259" key="4">
    <source>
        <dbReference type="PROSITE" id="PS50977"/>
    </source>
</evidence>
<sequence length="222" mass="25467">MDNSISTKKSPIKRRSAQDSKAMDKRNAILDAALVEFAELGFEGTSARRIGKRANVDFTLITYYFKTKENLWLEVISRGYEKLKQQYQQIESLSLNNLTAAQSLKIKLESGFRFVCDNPEIFRIMQVAFQGNNDRVDWQNIGSLAELYQSQIDDLIQAQADGDVVSGDPRLLFNMMVIAIRTLLFSEGALQHTLGRDPRDPELIKEFLQLFDRVFFKNTEKN</sequence>
<dbReference type="InterPro" id="IPR009057">
    <property type="entry name" value="Homeodomain-like_sf"/>
</dbReference>
<gene>
    <name evidence="5" type="ordered locus">Marme_0857</name>
</gene>
<dbReference type="InterPro" id="IPR050109">
    <property type="entry name" value="HTH-type_TetR-like_transc_reg"/>
</dbReference>
<dbReference type="KEGG" id="mme:Marme_0857"/>
<dbReference type="Proteomes" id="UP000001062">
    <property type="component" value="Chromosome"/>
</dbReference>
<dbReference type="GO" id="GO:0003677">
    <property type="term" value="F:DNA binding"/>
    <property type="evidence" value="ECO:0007669"/>
    <property type="project" value="UniProtKB-UniRule"/>
</dbReference>
<dbReference type="eggNOG" id="COG1309">
    <property type="taxonomic scope" value="Bacteria"/>
</dbReference>
<dbReference type="PROSITE" id="PS50977">
    <property type="entry name" value="HTH_TETR_2"/>
    <property type="match status" value="1"/>
</dbReference>
<name>F2K382_MARM1</name>
<feature type="DNA-binding region" description="H-T-H motif" evidence="2">
    <location>
        <begin position="46"/>
        <end position="65"/>
    </location>
</feature>
<reference evidence="5 6" key="1">
    <citation type="journal article" date="2012" name="Stand. Genomic Sci.">
        <title>Complete genome sequence of the melanogenic marine bacterium Marinomonas mediterranea type strain (MMB-1(T)).</title>
        <authorList>
            <person name="Lucas-Elio P."/>
            <person name="Goodwin L."/>
            <person name="Woyke T."/>
            <person name="Pitluck S."/>
            <person name="Nolan M."/>
            <person name="Kyrpides N.C."/>
            <person name="Detter J.C."/>
            <person name="Copeland A."/>
            <person name="Teshima H."/>
            <person name="Bruce D."/>
            <person name="Detter C."/>
            <person name="Tapia R."/>
            <person name="Han S."/>
            <person name="Land M.L."/>
            <person name="Ivanova N."/>
            <person name="Mikhailova N."/>
            <person name="Johnston A.W."/>
            <person name="Sanchez-Amat A."/>
        </authorList>
    </citation>
    <scope>NUCLEOTIDE SEQUENCE [LARGE SCALE GENOMIC DNA]</scope>
    <source>
        <strain evidence="6">ATCC 700492 / JCM 21426 / NBRC 103028 / MMB-1</strain>
    </source>
</reference>
<dbReference type="PATRIC" id="fig|717774.3.peg.896"/>
<accession>F2K382</accession>